<evidence type="ECO:0000256" key="8">
    <source>
        <dbReference type="ARBA" id="ARBA00037998"/>
    </source>
</evidence>
<name>A0A5B8U3H5_9ACTN</name>
<dbReference type="GO" id="GO:0022857">
    <property type="term" value="F:transmembrane transporter activity"/>
    <property type="evidence" value="ECO:0007669"/>
    <property type="project" value="InterPro"/>
</dbReference>
<keyword evidence="3" id="KW-1003">Cell membrane</keyword>
<dbReference type="GO" id="GO:0006865">
    <property type="term" value="P:amino acid transport"/>
    <property type="evidence" value="ECO:0007669"/>
    <property type="project" value="UniProtKB-KW"/>
</dbReference>
<dbReference type="AlphaFoldDB" id="A0A5B8U3H5"/>
<dbReference type="PANTHER" id="PTHR11795:SF445">
    <property type="entry name" value="AMINO ACID ABC TRANSPORTER PERMEASE PROTEIN"/>
    <property type="match status" value="1"/>
</dbReference>
<dbReference type="PANTHER" id="PTHR11795">
    <property type="entry name" value="BRANCHED-CHAIN AMINO ACID TRANSPORT SYSTEM PERMEASE PROTEIN LIVH"/>
    <property type="match status" value="1"/>
</dbReference>
<keyword evidence="4 9" id="KW-0812">Transmembrane</keyword>
<keyword evidence="7 9" id="KW-0472">Membrane</keyword>
<feature type="transmembrane region" description="Helical" evidence="9">
    <location>
        <begin position="97"/>
        <end position="118"/>
    </location>
</feature>
<feature type="transmembrane region" description="Helical" evidence="9">
    <location>
        <begin position="267"/>
        <end position="284"/>
    </location>
</feature>
<dbReference type="OrthoDB" id="9807115at2"/>
<evidence type="ECO:0000313" key="11">
    <source>
        <dbReference type="Proteomes" id="UP000321805"/>
    </source>
</evidence>
<protein>
    <submittedName>
        <fullName evidence="10">Branched-chain amino acid ABC transporter permease</fullName>
    </submittedName>
</protein>
<keyword evidence="6 9" id="KW-1133">Transmembrane helix</keyword>
<evidence type="ECO:0000256" key="3">
    <source>
        <dbReference type="ARBA" id="ARBA00022475"/>
    </source>
</evidence>
<dbReference type="InterPro" id="IPR001851">
    <property type="entry name" value="ABC_transp_permease"/>
</dbReference>
<comment type="subcellular location">
    <subcellularLocation>
        <location evidence="1">Cell membrane</location>
        <topology evidence="1">Multi-pass membrane protein</topology>
    </subcellularLocation>
</comment>
<dbReference type="EMBL" id="CP042430">
    <property type="protein sequence ID" value="QEC47428.1"/>
    <property type="molecule type" value="Genomic_DNA"/>
</dbReference>
<keyword evidence="2" id="KW-0813">Transport</keyword>
<evidence type="ECO:0000256" key="5">
    <source>
        <dbReference type="ARBA" id="ARBA00022970"/>
    </source>
</evidence>
<proteinExistence type="inferred from homology"/>
<keyword evidence="11" id="KW-1185">Reference proteome</keyword>
<dbReference type="RefSeq" id="WP_146917868.1">
    <property type="nucleotide sequence ID" value="NZ_CP042430.1"/>
</dbReference>
<reference evidence="10 11" key="1">
    <citation type="journal article" date="2018" name="J. Microbiol.">
        <title>Baekduia soli gen. nov., sp. nov., a novel bacterium isolated from the soil of Baekdu Mountain and proposal of a novel family name, Baekduiaceae fam. nov.</title>
        <authorList>
            <person name="An D.S."/>
            <person name="Siddiqi M.Z."/>
            <person name="Kim K.H."/>
            <person name="Yu H.S."/>
            <person name="Im W.T."/>
        </authorList>
    </citation>
    <scope>NUCLEOTIDE SEQUENCE [LARGE SCALE GENOMIC DNA]</scope>
    <source>
        <strain evidence="10 11">BR7-21</strain>
    </source>
</reference>
<evidence type="ECO:0000256" key="6">
    <source>
        <dbReference type="ARBA" id="ARBA00022989"/>
    </source>
</evidence>
<dbReference type="GO" id="GO:0005886">
    <property type="term" value="C:plasma membrane"/>
    <property type="evidence" value="ECO:0007669"/>
    <property type="project" value="UniProtKB-SubCell"/>
</dbReference>
<feature type="transmembrane region" description="Helical" evidence="9">
    <location>
        <begin position="20"/>
        <end position="41"/>
    </location>
</feature>
<evidence type="ECO:0000256" key="9">
    <source>
        <dbReference type="SAM" id="Phobius"/>
    </source>
</evidence>
<accession>A0A5B8U3H5</accession>
<feature type="transmembrane region" description="Helical" evidence="9">
    <location>
        <begin position="189"/>
        <end position="210"/>
    </location>
</feature>
<feature type="transmembrane region" description="Helical" evidence="9">
    <location>
        <begin position="61"/>
        <end position="85"/>
    </location>
</feature>
<dbReference type="InterPro" id="IPR052157">
    <property type="entry name" value="BCAA_transport_permease"/>
</dbReference>
<dbReference type="Proteomes" id="UP000321805">
    <property type="component" value="Chromosome"/>
</dbReference>
<evidence type="ECO:0000256" key="4">
    <source>
        <dbReference type="ARBA" id="ARBA00022692"/>
    </source>
</evidence>
<feature type="transmembrane region" description="Helical" evidence="9">
    <location>
        <begin position="222"/>
        <end position="255"/>
    </location>
</feature>
<dbReference type="CDD" id="cd06582">
    <property type="entry name" value="TM_PBP1_LivH_like"/>
    <property type="match status" value="1"/>
</dbReference>
<evidence type="ECO:0000256" key="2">
    <source>
        <dbReference type="ARBA" id="ARBA00022448"/>
    </source>
</evidence>
<evidence type="ECO:0000256" key="7">
    <source>
        <dbReference type="ARBA" id="ARBA00023136"/>
    </source>
</evidence>
<gene>
    <name evidence="10" type="ORF">FSW04_07425</name>
</gene>
<organism evidence="10 11">
    <name type="scientific">Baekduia soli</name>
    <dbReference type="NCBI Taxonomy" id="496014"/>
    <lineage>
        <taxon>Bacteria</taxon>
        <taxon>Bacillati</taxon>
        <taxon>Actinomycetota</taxon>
        <taxon>Thermoleophilia</taxon>
        <taxon>Solirubrobacterales</taxon>
        <taxon>Baekduiaceae</taxon>
        <taxon>Baekduia</taxon>
    </lineage>
</organism>
<dbReference type="Pfam" id="PF02653">
    <property type="entry name" value="BPD_transp_2"/>
    <property type="match status" value="1"/>
</dbReference>
<comment type="similarity">
    <text evidence="8">Belongs to the binding-protein-dependent transport system permease family. LivHM subfamily.</text>
</comment>
<dbReference type="KEGG" id="bsol:FSW04_07425"/>
<keyword evidence="5" id="KW-0029">Amino-acid transport</keyword>
<evidence type="ECO:0000256" key="1">
    <source>
        <dbReference type="ARBA" id="ARBA00004651"/>
    </source>
</evidence>
<evidence type="ECO:0000313" key="10">
    <source>
        <dbReference type="EMBL" id="QEC47428.1"/>
    </source>
</evidence>
<sequence>MNWHIFGQQLWNGVLNGAIYVLFASGVSLIFGVMRVINMAHGEVAMLGAMSMYELMAKVGLGFWPSVVITLVAAGVIGAVVNRIAVQPVVKSSQLNVLLTTLALSIVLVEGATAVLGSDTKGIKVPYRHVFHPFGLNIPMSGILVLILMVAAMTGLFLFLARTRFGRMARATGENTFGAQVVGINTRRVYDYTLALGSLLAGLAGVAVILTSDATPTLGQPLLLIGFATVIVAGIGSISGAVVVGMWFGITGAMFGQYVSSTYSEAYIYATMIVVLLLWPHGLFGQRRANPLIAA</sequence>
<feature type="transmembrane region" description="Helical" evidence="9">
    <location>
        <begin position="138"/>
        <end position="160"/>
    </location>
</feature>